<dbReference type="STRING" id="190893.BA953_21955"/>
<dbReference type="AlphaFoldDB" id="A0A2A2MXA3"/>
<comment type="caution">
    <text evidence="1">The sequence shown here is derived from an EMBL/GenBank/DDBJ whole genome shotgun (WGS) entry which is preliminary data.</text>
</comment>
<sequence length="243" mass="27423">MSSDAFFDHLFEYSQQVTPYLAGVISPIPEDAPQQDILHVDHPCSENIQDLYERLKAAHPEAGSAYWLTRTWDLICWQPVYLSFISIYALHGLPDLTRIGQKVQSEFVAGFQFESTEHVHGTEAELVAKAGVQLQALFAFFREEMSQWTRIRPGFTNHLFADGVLGCLVKLSKFAPHIPNDYLLEQASLWLDACGLPAKLAKTLTVDEQSGELKLVRTSCCLVYKCHGRKLCEDCPRHPDNKA</sequence>
<organism evidence="1">
    <name type="scientific">Vibrio coralliilyticus</name>
    <dbReference type="NCBI Taxonomy" id="190893"/>
    <lineage>
        <taxon>Bacteria</taxon>
        <taxon>Pseudomonadati</taxon>
        <taxon>Pseudomonadota</taxon>
        <taxon>Gammaproteobacteria</taxon>
        <taxon>Vibrionales</taxon>
        <taxon>Vibrionaceae</taxon>
        <taxon>Vibrio</taxon>
    </lineage>
</organism>
<gene>
    <name evidence="1" type="ORF">TW71_15325</name>
</gene>
<reference evidence="1" key="1">
    <citation type="journal article" date="2015" name="BMC Genomics">
        <title>Genome mining reveals unlocked bioactive potential of marine Gram-negative bacteria.</title>
        <authorList>
            <person name="Machado H."/>
            <person name="Sonnenschein E.C."/>
            <person name="Melchiorsen J."/>
            <person name="Gram L."/>
        </authorList>
    </citation>
    <scope>NUCLEOTIDE SEQUENCE</scope>
    <source>
        <strain evidence="1">S2052</strain>
    </source>
</reference>
<dbReference type="GeneID" id="93944253"/>
<dbReference type="NCBIfam" id="TIGR03950">
    <property type="entry name" value="sidero_Fe_reduc"/>
    <property type="match status" value="1"/>
</dbReference>
<name>A0A2A2MXA3_9VIBR</name>
<dbReference type="InterPro" id="IPR023998">
    <property type="entry name" value="FCR-like"/>
</dbReference>
<protein>
    <submittedName>
        <fullName evidence="1">(2Fe-2S)-binding protein</fullName>
    </submittedName>
</protein>
<evidence type="ECO:0000313" key="1">
    <source>
        <dbReference type="EMBL" id="KJY71382.1"/>
    </source>
</evidence>
<dbReference type="RefSeq" id="WP_045986466.1">
    <property type="nucleotide sequence ID" value="NZ_CP063052.1"/>
</dbReference>
<dbReference type="EMBL" id="JXXR01000016">
    <property type="protein sequence ID" value="KJY71382.1"/>
    <property type="molecule type" value="Genomic_DNA"/>
</dbReference>
<dbReference type="GO" id="GO:0051537">
    <property type="term" value="F:2 iron, 2 sulfur cluster binding"/>
    <property type="evidence" value="ECO:0007669"/>
    <property type="project" value="InterPro"/>
</dbReference>
<accession>A0A2A2MXA3</accession>
<proteinExistence type="predicted"/>